<keyword evidence="3" id="KW-0804">Transcription</keyword>
<dbReference type="SUPFAM" id="SSF48498">
    <property type="entry name" value="Tetracyclin repressor-like, C-terminal domain"/>
    <property type="match status" value="1"/>
</dbReference>
<dbReference type="InterPro" id="IPR036271">
    <property type="entry name" value="Tet_transcr_reg_TetR-rel_C_sf"/>
</dbReference>
<evidence type="ECO:0000256" key="4">
    <source>
        <dbReference type="PROSITE-ProRule" id="PRU00335"/>
    </source>
</evidence>
<dbReference type="InterPro" id="IPR041478">
    <property type="entry name" value="TetR_C_27"/>
</dbReference>
<dbReference type="Pfam" id="PF00440">
    <property type="entry name" value="TetR_N"/>
    <property type="match status" value="1"/>
</dbReference>
<dbReference type="PANTHER" id="PTHR30055">
    <property type="entry name" value="HTH-TYPE TRANSCRIPTIONAL REGULATOR RUTR"/>
    <property type="match status" value="1"/>
</dbReference>
<dbReference type="InterPro" id="IPR009057">
    <property type="entry name" value="Homeodomain-like_sf"/>
</dbReference>
<gene>
    <name evidence="6" type="ORF">DP116_07495</name>
</gene>
<protein>
    <submittedName>
        <fullName evidence="6">TetR/AcrR family transcriptional regulator</fullName>
    </submittedName>
</protein>
<accession>A0ABX1P720</accession>
<dbReference type="InterPro" id="IPR001647">
    <property type="entry name" value="HTH_TetR"/>
</dbReference>
<dbReference type="EMBL" id="QMEB01000039">
    <property type="protein sequence ID" value="NMG19307.1"/>
    <property type="molecule type" value="Genomic_DNA"/>
</dbReference>
<evidence type="ECO:0000313" key="7">
    <source>
        <dbReference type="Proteomes" id="UP000718564"/>
    </source>
</evidence>
<proteinExistence type="predicted"/>
<evidence type="ECO:0000256" key="2">
    <source>
        <dbReference type="ARBA" id="ARBA00023125"/>
    </source>
</evidence>
<dbReference type="SUPFAM" id="SSF46689">
    <property type="entry name" value="Homeodomain-like"/>
    <property type="match status" value="1"/>
</dbReference>
<dbReference type="Gene3D" id="1.10.357.10">
    <property type="entry name" value="Tetracycline Repressor, domain 2"/>
    <property type="match status" value="1"/>
</dbReference>
<keyword evidence="2 4" id="KW-0238">DNA-binding</keyword>
<dbReference type="PROSITE" id="PS50977">
    <property type="entry name" value="HTH_TETR_2"/>
    <property type="match status" value="1"/>
</dbReference>
<dbReference type="Pfam" id="PF17935">
    <property type="entry name" value="TetR_C_27"/>
    <property type="match status" value="1"/>
</dbReference>
<feature type="DNA-binding region" description="H-T-H motif" evidence="4">
    <location>
        <begin position="16"/>
        <end position="35"/>
    </location>
</feature>
<evidence type="ECO:0000259" key="5">
    <source>
        <dbReference type="PROSITE" id="PS50977"/>
    </source>
</evidence>
<evidence type="ECO:0000256" key="3">
    <source>
        <dbReference type="ARBA" id="ARBA00023163"/>
    </source>
</evidence>
<dbReference type="InterPro" id="IPR050109">
    <property type="entry name" value="HTH-type_TetR-like_transc_reg"/>
</dbReference>
<keyword evidence="1" id="KW-0805">Transcription regulation</keyword>
<evidence type="ECO:0000256" key="1">
    <source>
        <dbReference type="ARBA" id="ARBA00023015"/>
    </source>
</evidence>
<evidence type="ECO:0000313" key="6">
    <source>
        <dbReference type="EMBL" id="NMG19307.1"/>
    </source>
</evidence>
<reference evidence="6 7" key="1">
    <citation type="submission" date="2018-06" db="EMBL/GenBank/DDBJ databases">
        <title>Comparative genomics of Brasilonema spp. strains.</title>
        <authorList>
            <person name="Alvarenga D.O."/>
            <person name="Fiore M.F."/>
            <person name="Varani A.M."/>
        </authorList>
    </citation>
    <scope>NUCLEOTIDE SEQUENCE [LARGE SCALE GENOMIC DNA]</scope>
    <source>
        <strain evidence="6 7">SPC951</strain>
    </source>
</reference>
<feature type="domain" description="HTH tetR-type" evidence="5">
    <location>
        <begin position="1"/>
        <end position="53"/>
    </location>
</feature>
<organism evidence="6 7">
    <name type="scientific">Brasilonema bromeliae SPC951</name>
    <dbReference type="NCBI Taxonomy" id="385972"/>
    <lineage>
        <taxon>Bacteria</taxon>
        <taxon>Bacillati</taxon>
        <taxon>Cyanobacteriota</taxon>
        <taxon>Cyanophyceae</taxon>
        <taxon>Nostocales</taxon>
        <taxon>Scytonemataceae</taxon>
        <taxon>Brasilonema</taxon>
        <taxon>Bromeliae group (in: Brasilonema)</taxon>
    </lineage>
</organism>
<sequence length="184" mass="20898">MTAEQQLRRHGLSKMTVVDIARAAGMSHSNVYRFFPTKAAIFDGITQRWLSQAEKHLALVVAREVSAALKLEDFVIELHRVKRQKFLTDPEIFATYYAVAKECNDVVQKHLTYIHSLLFQIINEGIQSGEFQVTDAEAAASVVRSATLRFHHPVLVIEDRERDVENEARAVMRLLIAGLKTRVL</sequence>
<keyword evidence="7" id="KW-1185">Reference proteome</keyword>
<dbReference type="PANTHER" id="PTHR30055:SF151">
    <property type="entry name" value="TRANSCRIPTIONAL REGULATORY PROTEIN"/>
    <property type="match status" value="1"/>
</dbReference>
<comment type="caution">
    <text evidence="6">The sequence shown here is derived from an EMBL/GenBank/DDBJ whole genome shotgun (WGS) entry which is preliminary data.</text>
</comment>
<name>A0ABX1P720_9CYAN</name>
<dbReference type="Proteomes" id="UP000718564">
    <property type="component" value="Unassembled WGS sequence"/>
</dbReference>